<dbReference type="PANTHER" id="PTHR43112:SF3">
    <property type="entry name" value="FERREDOXIN-2, CHLOROPLASTIC"/>
    <property type="match status" value="1"/>
</dbReference>
<dbReference type="PROSITE" id="PS51085">
    <property type="entry name" value="2FE2S_FER_2"/>
    <property type="match status" value="1"/>
</dbReference>
<gene>
    <name evidence="11" type="ORF">AB0H72_06405</name>
</gene>
<protein>
    <submittedName>
        <fullName evidence="11">2Fe-2S iron-sulfur cluster binding domain-containing protein</fullName>
    </submittedName>
</protein>
<reference evidence="11 12" key="1">
    <citation type="submission" date="2024-06" db="EMBL/GenBank/DDBJ databases">
        <title>The Natural Products Discovery Center: Release of the First 8490 Sequenced Strains for Exploring Actinobacteria Biosynthetic Diversity.</title>
        <authorList>
            <person name="Kalkreuter E."/>
            <person name="Kautsar S.A."/>
            <person name="Yang D."/>
            <person name="Bader C.D."/>
            <person name="Teijaro C.N."/>
            <person name="Fluegel L."/>
            <person name="Davis C.M."/>
            <person name="Simpson J.R."/>
            <person name="Lauterbach L."/>
            <person name="Steele A.D."/>
            <person name="Gui C."/>
            <person name="Meng S."/>
            <person name="Li G."/>
            <person name="Viehrig K."/>
            <person name="Ye F."/>
            <person name="Su P."/>
            <person name="Kiefer A.F."/>
            <person name="Nichols A."/>
            <person name="Cepeda A.J."/>
            <person name="Yan W."/>
            <person name="Fan B."/>
            <person name="Jiang Y."/>
            <person name="Adhikari A."/>
            <person name="Zheng C.-J."/>
            <person name="Schuster L."/>
            <person name="Cowan T.M."/>
            <person name="Smanski M.J."/>
            <person name="Chevrette M.G."/>
            <person name="De Carvalho L.P.S."/>
            <person name="Shen B."/>
        </authorList>
    </citation>
    <scope>NUCLEOTIDE SEQUENCE [LARGE SCALE GENOMIC DNA]</scope>
    <source>
        <strain evidence="11 12">NPDC050671</strain>
    </source>
</reference>
<comment type="cofactor">
    <cofactor evidence="8">
        <name>[2Fe-2S] cluster</name>
        <dbReference type="ChEBI" id="CHEBI:190135"/>
    </cofactor>
</comment>
<evidence type="ECO:0000256" key="5">
    <source>
        <dbReference type="ARBA" id="ARBA00022982"/>
    </source>
</evidence>
<keyword evidence="3" id="KW-0001">2Fe-2S</keyword>
<comment type="similarity">
    <text evidence="1">Belongs to the 2Fe2S plant-type ferredoxin family.</text>
</comment>
<keyword evidence="7" id="KW-0411">Iron-sulfur</keyword>
<sequence>MERIEAGQRAESRRGTAARSAGRAAAESTRVTIRCDRRTAGAEHRDGMTILEMARFLGMNPPSTCESGHCGACTARIESGGGVEMRRNEVLTDAEVAAGWVLTCQARPTGASVHVVYE</sequence>
<evidence type="ECO:0000313" key="11">
    <source>
        <dbReference type="EMBL" id="MEV0362319.1"/>
    </source>
</evidence>
<dbReference type="InterPro" id="IPR036010">
    <property type="entry name" value="2Fe-2S_ferredoxin-like_sf"/>
</dbReference>
<keyword evidence="4" id="KW-0479">Metal-binding</keyword>
<dbReference type="CDD" id="cd00207">
    <property type="entry name" value="fer2"/>
    <property type="match status" value="1"/>
</dbReference>
<comment type="caution">
    <text evidence="11">The sequence shown here is derived from an EMBL/GenBank/DDBJ whole genome shotgun (WGS) entry which is preliminary data.</text>
</comment>
<dbReference type="InterPro" id="IPR001041">
    <property type="entry name" value="2Fe-2S_ferredoxin-type"/>
</dbReference>
<keyword evidence="2" id="KW-0813">Transport</keyword>
<evidence type="ECO:0000256" key="2">
    <source>
        <dbReference type="ARBA" id="ARBA00022448"/>
    </source>
</evidence>
<evidence type="ECO:0000256" key="4">
    <source>
        <dbReference type="ARBA" id="ARBA00022723"/>
    </source>
</evidence>
<feature type="compositionally biased region" description="Low complexity" evidence="9">
    <location>
        <begin position="15"/>
        <end position="30"/>
    </location>
</feature>
<dbReference type="Gene3D" id="3.10.20.30">
    <property type="match status" value="1"/>
</dbReference>
<dbReference type="InterPro" id="IPR012675">
    <property type="entry name" value="Beta-grasp_dom_sf"/>
</dbReference>
<keyword evidence="5" id="KW-0249">Electron transport</keyword>
<proteinExistence type="inferred from homology"/>
<keyword evidence="12" id="KW-1185">Reference proteome</keyword>
<evidence type="ECO:0000256" key="1">
    <source>
        <dbReference type="ARBA" id="ARBA00007874"/>
    </source>
</evidence>
<evidence type="ECO:0000256" key="9">
    <source>
        <dbReference type="SAM" id="MobiDB-lite"/>
    </source>
</evidence>
<keyword evidence="6" id="KW-0408">Iron</keyword>
<organism evidence="11 12">
    <name type="scientific">Nocardia fusca</name>
    <dbReference type="NCBI Taxonomy" id="941183"/>
    <lineage>
        <taxon>Bacteria</taxon>
        <taxon>Bacillati</taxon>
        <taxon>Actinomycetota</taxon>
        <taxon>Actinomycetes</taxon>
        <taxon>Mycobacteriales</taxon>
        <taxon>Nocardiaceae</taxon>
        <taxon>Nocardia</taxon>
    </lineage>
</organism>
<dbReference type="PANTHER" id="PTHR43112">
    <property type="entry name" value="FERREDOXIN"/>
    <property type="match status" value="1"/>
</dbReference>
<dbReference type="InterPro" id="IPR006058">
    <property type="entry name" value="2Fe2S_fd_BS"/>
</dbReference>
<evidence type="ECO:0000313" key="12">
    <source>
        <dbReference type="Proteomes" id="UP001551658"/>
    </source>
</evidence>
<name>A0ABV3F3N6_9NOCA</name>
<accession>A0ABV3F3N6</accession>
<feature type="compositionally biased region" description="Basic and acidic residues" evidence="9">
    <location>
        <begin position="1"/>
        <end position="14"/>
    </location>
</feature>
<evidence type="ECO:0000256" key="7">
    <source>
        <dbReference type="ARBA" id="ARBA00023014"/>
    </source>
</evidence>
<dbReference type="PROSITE" id="PS00197">
    <property type="entry name" value="2FE2S_FER_1"/>
    <property type="match status" value="1"/>
</dbReference>
<feature type="domain" description="2Fe-2S ferredoxin-type" evidence="10">
    <location>
        <begin position="29"/>
        <end position="118"/>
    </location>
</feature>
<dbReference type="RefSeq" id="WP_357974568.1">
    <property type="nucleotide sequence ID" value="NZ_JBFAIH010000002.1"/>
</dbReference>
<dbReference type="Pfam" id="PF00111">
    <property type="entry name" value="Fer2"/>
    <property type="match status" value="1"/>
</dbReference>
<evidence type="ECO:0000256" key="3">
    <source>
        <dbReference type="ARBA" id="ARBA00022714"/>
    </source>
</evidence>
<dbReference type="Proteomes" id="UP001551658">
    <property type="component" value="Unassembled WGS sequence"/>
</dbReference>
<evidence type="ECO:0000259" key="10">
    <source>
        <dbReference type="PROSITE" id="PS51085"/>
    </source>
</evidence>
<evidence type="ECO:0000256" key="6">
    <source>
        <dbReference type="ARBA" id="ARBA00023004"/>
    </source>
</evidence>
<evidence type="ECO:0000256" key="8">
    <source>
        <dbReference type="ARBA" id="ARBA00034078"/>
    </source>
</evidence>
<dbReference type="SUPFAM" id="SSF54292">
    <property type="entry name" value="2Fe-2S ferredoxin-like"/>
    <property type="match status" value="1"/>
</dbReference>
<feature type="region of interest" description="Disordered" evidence="9">
    <location>
        <begin position="1"/>
        <end position="30"/>
    </location>
</feature>
<dbReference type="EMBL" id="JBFAIH010000002">
    <property type="protein sequence ID" value="MEV0362319.1"/>
    <property type="molecule type" value="Genomic_DNA"/>
</dbReference>